<dbReference type="CDD" id="cd09317">
    <property type="entry name" value="TDT_Mae1_like"/>
    <property type="match status" value="1"/>
</dbReference>
<gene>
    <name evidence="7" type="ORF">QBC40DRAFT_41385</name>
</gene>
<dbReference type="GO" id="GO:0016020">
    <property type="term" value="C:membrane"/>
    <property type="evidence" value="ECO:0007669"/>
    <property type="project" value="UniProtKB-SubCell"/>
</dbReference>
<keyword evidence="3 6" id="KW-1133">Transmembrane helix</keyword>
<dbReference type="AlphaFoldDB" id="A0AAN7AVF4"/>
<feature type="transmembrane region" description="Helical" evidence="6">
    <location>
        <begin position="314"/>
        <end position="336"/>
    </location>
</feature>
<feature type="transmembrane region" description="Helical" evidence="6">
    <location>
        <begin position="348"/>
        <end position="377"/>
    </location>
</feature>
<dbReference type="InterPro" id="IPR030185">
    <property type="entry name" value="Mae1"/>
</dbReference>
<sequence length="548" mass="60346">MAVPGISRGSSSLAAALSDPSPPPSQQPTRTSTPTPTLAPPTITLPPQQNIGHLSVHTQNVTVNANPNRPAHQIQQRPPLPRMGSIGYESPDEFEPPHYNPAPGQGGFSSYYRNRPGYHGNGPTSTSTSTVYTHAQHLEFSAPDSLEGMMNRAGAGEAKYRNGKVSIKDRICCVQWNWFTMTMATGGVANVLHSIPYESHWLTGIGLFFYFLNICLFILNCVLISLRFHWRPGSFVESFTDQMESLFISSIIVSMATILITTAQYGVPHVGPWLLSLLEALFWVYLGLSTVSSAGLYLTLWSTQVFPIHTMTPVWVFPAYPLLLTAPMAANLIFSASISNRISNLHPIAISLASLTTQGTGFLIAFMISASFLYRLMTQKLPRDHQRPGVFISIGPAGFTAAGLVSLGTLAPEIFPSDHTLSAEILRVMSYMTGLWLWGLSIWFFLVSVGSLWKYVRPEKKENFKFQMTWFSFVFPNTALVTATESIGMALGSEGLKIFGCVLAGGIVIVWGLVVARMIVCLWRRELLWPKDGEGRRGHQQEQGQETD</sequence>
<evidence type="ECO:0000256" key="2">
    <source>
        <dbReference type="ARBA" id="ARBA00022692"/>
    </source>
</evidence>
<dbReference type="PANTHER" id="PTHR31162:SF3">
    <property type="entry name" value="TRANSPORTER_MALIC ACID TRANSPORT PROTEIN, PUTATIVE-RELATED"/>
    <property type="match status" value="1"/>
</dbReference>
<accession>A0AAN7AVF4</accession>
<reference evidence="7" key="1">
    <citation type="journal article" date="2023" name="Mol. Phylogenet. Evol.">
        <title>Genome-scale phylogeny and comparative genomics of the fungal order Sordariales.</title>
        <authorList>
            <person name="Hensen N."/>
            <person name="Bonometti L."/>
            <person name="Westerberg I."/>
            <person name="Brannstrom I.O."/>
            <person name="Guillou S."/>
            <person name="Cros-Aarteil S."/>
            <person name="Calhoun S."/>
            <person name="Haridas S."/>
            <person name="Kuo A."/>
            <person name="Mondo S."/>
            <person name="Pangilinan J."/>
            <person name="Riley R."/>
            <person name="LaButti K."/>
            <person name="Andreopoulos B."/>
            <person name="Lipzen A."/>
            <person name="Chen C."/>
            <person name="Yan M."/>
            <person name="Daum C."/>
            <person name="Ng V."/>
            <person name="Clum A."/>
            <person name="Steindorff A."/>
            <person name="Ohm R.A."/>
            <person name="Martin F."/>
            <person name="Silar P."/>
            <person name="Natvig D.O."/>
            <person name="Lalanne C."/>
            <person name="Gautier V."/>
            <person name="Ament-Velasquez S.L."/>
            <person name="Kruys A."/>
            <person name="Hutchinson M.I."/>
            <person name="Powell A.J."/>
            <person name="Barry K."/>
            <person name="Miller A.N."/>
            <person name="Grigoriev I.V."/>
            <person name="Debuchy R."/>
            <person name="Gladieux P."/>
            <person name="Hiltunen Thoren M."/>
            <person name="Johannesson H."/>
        </authorList>
    </citation>
    <scope>NUCLEOTIDE SEQUENCE</scope>
    <source>
        <strain evidence="7">CBS 315.58</strain>
    </source>
</reference>
<name>A0AAN7AVF4_9PEZI</name>
<organism evidence="7 8">
    <name type="scientific">Triangularia verruculosa</name>
    <dbReference type="NCBI Taxonomy" id="2587418"/>
    <lineage>
        <taxon>Eukaryota</taxon>
        <taxon>Fungi</taxon>
        <taxon>Dikarya</taxon>
        <taxon>Ascomycota</taxon>
        <taxon>Pezizomycotina</taxon>
        <taxon>Sordariomycetes</taxon>
        <taxon>Sordariomycetidae</taxon>
        <taxon>Sordariales</taxon>
        <taxon>Podosporaceae</taxon>
        <taxon>Triangularia</taxon>
    </lineage>
</organism>
<proteinExistence type="predicted"/>
<feature type="transmembrane region" description="Helical" evidence="6">
    <location>
        <begin position="435"/>
        <end position="456"/>
    </location>
</feature>
<evidence type="ECO:0000313" key="7">
    <source>
        <dbReference type="EMBL" id="KAK4202626.1"/>
    </source>
</evidence>
<evidence type="ECO:0000256" key="6">
    <source>
        <dbReference type="SAM" id="Phobius"/>
    </source>
</evidence>
<dbReference type="Pfam" id="PF03595">
    <property type="entry name" value="SLAC1"/>
    <property type="match status" value="1"/>
</dbReference>
<evidence type="ECO:0000256" key="1">
    <source>
        <dbReference type="ARBA" id="ARBA00004141"/>
    </source>
</evidence>
<feature type="region of interest" description="Disordered" evidence="5">
    <location>
        <begin position="1"/>
        <end position="49"/>
    </location>
</feature>
<feature type="transmembrane region" description="Helical" evidence="6">
    <location>
        <begin position="497"/>
        <end position="523"/>
    </location>
</feature>
<dbReference type="Proteomes" id="UP001303160">
    <property type="component" value="Unassembled WGS sequence"/>
</dbReference>
<comment type="subcellular location">
    <subcellularLocation>
        <location evidence="1">Membrane</location>
        <topology evidence="1">Multi-pass membrane protein</topology>
    </subcellularLocation>
</comment>
<feature type="transmembrane region" description="Helical" evidence="6">
    <location>
        <begin position="468"/>
        <end position="491"/>
    </location>
</feature>
<feature type="compositionally biased region" description="Low complexity" evidence="5">
    <location>
        <begin position="27"/>
        <end position="49"/>
    </location>
</feature>
<dbReference type="GO" id="GO:0015140">
    <property type="term" value="F:malate transmembrane transporter activity"/>
    <property type="evidence" value="ECO:0007669"/>
    <property type="project" value="InterPro"/>
</dbReference>
<feature type="transmembrane region" description="Helical" evidence="6">
    <location>
        <begin position="201"/>
        <end position="226"/>
    </location>
</feature>
<feature type="transmembrane region" description="Helical" evidence="6">
    <location>
        <begin position="389"/>
        <end position="415"/>
    </location>
</feature>
<dbReference type="Gene3D" id="1.50.10.150">
    <property type="entry name" value="Voltage-dependent anion channel"/>
    <property type="match status" value="1"/>
</dbReference>
<dbReference type="EMBL" id="MU863896">
    <property type="protein sequence ID" value="KAK4202626.1"/>
    <property type="molecule type" value="Genomic_DNA"/>
</dbReference>
<keyword evidence="4 6" id="KW-0472">Membrane</keyword>
<evidence type="ECO:0000256" key="5">
    <source>
        <dbReference type="SAM" id="MobiDB-lite"/>
    </source>
</evidence>
<feature type="region of interest" description="Disordered" evidence="5">
    <location>
        <begin position="92"/>
        <end position="128"/>
    </location>
</feature>
<protein>
    <submittedName>
        <fullName evidence="7">Transporter</fullName>
    </submittedName>
</protein>
<evidence type="ECO:0000256" key="4">
    <source>
        <dbReference type="ARBA" id="ARBA00023136"/>
    </source>
</evidence>
<dbReference type="PANTHER" id="PTHR31162">
    <property type="entry name" value="MALIC ACID TRANSPORT PROTEIN-RELATED"/>
    <property type="match status" value="1"/>
</dbReference>
<keyword evidence="8" id="KW-1185">Reference proteome</keyword>
<keyword evidence="2 6" id="KW-0812">Transmembrane</keyword>
<evidence type="ECO:0000256" key="3">
    <source>
        <dbReference type="ARBA" id="ARBA00022989"/>
    </source>
</evidence>
<feature type="compositionally biased region" description="Low complexity" evidence="5">
    <location>
        <begin position="10"/>
        <end position="19"/>
    </location>
</feature>
<dbReference type="InterPro" id="IPR004695">
    <property type="entry name" value="SLAC1/Mae1/Ssu1/TehA"/>
</dbReference>
<evidence type="ECO:0000313" key="8">
    <source>
        <dbReference type="Proteomes" id="UP001303160"/>
    </source>
</evidence>
<reference evidence="7" key="2">
    <citation type="submission" date="2023-05" db="EMBL/GenBank/DDBJ databases">
        <authorList>
            <consortium name="Lawrence Berkeley National Laboratory"/>
            <person name="Steindorff A."/>
            <person name="Hensen N."/>
            <person name="Bonometti L."/>
            <person name="Westerberg I."/>
            <person name="Brannstrom I.O."/>
            <person name="Guillou S."/>
            <person name="Cros-Aarteil S."/>
            <person name="Calhoun S."/>
            <person name="Haridas S."/>
            <person name="Kuo A."/>
            <person name="Mondo S."/>
            <person name="Pangilinan J."/>
            <person name="Riley R."/>
            <person name="Labutti K."/>
            <person name="Andreopoulos B."/>
            <person name="Lipzen A."/>
            <person name="Chen C."/>
            <person name="Yanf M."/>
            <person name="Daum C."/>
            <person name="Ng V."/>
            <person name="Clum A."/>
            <person name="Ohm R."/>
            <person name="Martin F."/>
            <person name="Silar P."/>
            <person name="Natvig D."/>
            <person name="Lalanne C."/>
            <person name="Gautier V."/>
            <person name="Ament-Velasquez S.L."/>
            <person name="Kruys A."/>
            <person name="Hutchinson M.I."/>
            <person name="Powell A.J."/>
            <person name="Barry K."/>
            <person name="Miller A.N."/>
            <person name="Grigoriev I.V."/>
            <person name="Debuchy R."/>
            <person name="Gladieux P."/>
            <person name="Thoren M.H."/>
            <person name="Johannesson H."/>
        </authorList>
    </citation>
    <scope>NUCLEOTIDE SEQUENCE</scope>
    <source>
        <strain evidence="7">CBS 315.58</strain>
    </source>
</reference>
<dbReference type="InterPro" id="IPR038665">
    <property type="entry name" value="Voltage-dep_anion_channel_sf"/>
</dbReference>
<feature type="transmembrane region" description="Helical" evidence="6">
    <location>
        <begin position="246"/>
        <end position="267"/>
    </location>
</feature>
<comment type="caution">
    <text evidence="7">The sequence shown here is derived from an EMBL/GenBank/DDBJ whole genome shotgun (WGS) entry which is preliminary data.</text>
</comment>
<feature type="transmembrane region" description="Helical" evidence="6">
    <location>
        <begin position="282"/>
        <end position="302"/>
    </location>
</feature>